<feature type="transmembrane region" description="Helical" evidence="1">
    <location>
        <begin position="361"/>
        <end position="383"/>
    </location>
</feature>
<accession>A0A510E173</accession>
<feature type="transmembrane region" description="Helical" evidence="1">
    <location>
        <begin position="286"/>
        <end position="306"/>
    </location>
</feature>
<evidence type="ECO:0000313" key="3">
    <source>
        <dbReference type="EMBL" id="BBG23480.1"/>
    </source>
</evidence>
<feature type="transmembrane region" description="Helical" evidence="1">
    <location>
        <begin position="207"/>
        <end position="232"/>
    </location>
</feature>
<gene>
    <name evidence="3" type="ORF">IC006_0764</name>
    <name evidence="4" type="ORF">IC007_0738</name>
</gene>
<dbReference type="KEGG" id="step:IC006_0764"/>
<dbReference type="EMBL" id="AP018929">
    <property type="protein sequence ID" value="BBG23480.1"/>
    <property type="molecule type" value="Genomic_DNA"/>
</dbReference>
<dbReference type="AlphaFoldDB" id="A0A510E173"/>
<name>A0A510E173_9CREN</name>
<dbReference type="RefSeq" id="WP_054846887.1">
    <property type="nucleotide sequence ID" value="NZ_AP018929.1"/>
</dbReference>
<dbReference type="PANTHER" id="PTHR23520">
    <property type="entry name" value="TRANSPORTER, PUTATIVE (AFU_ORTHOLOGUE AFUA_3G04000)-RELATED"/>
    <property type="match status" value="1"/>
</dbReference>
<dbReference type="InterPro" id="IPR020846">
    <property type="entry name" value="MFS_dom"/>
</dbReference>
<feature type="domain" description="Major facilitator superfamily (MFS) profile" evidence="2">
    <location>
        <begin position="4"/>
        <end position="388"/>
    </location>
</feature>
<evidence type="ECO:0000313" key="6">
    <source>
        <dbReference type="Proteomes" id="UP000325030"/>
    </source>
</evidence>
<dbReference type="InterPro" id="IPR036259">
    <property type="entry name" value="MFS_trans_sf"/>
</dbReference>
<dbReference type="STRING" id="1294262.GCA_001316085_03085"/>
<feature type="transmembrane region" description="Helical" evidence="1">
    <location>
        <begin position="12"/>
        <end position="30"/>
    </location>
</feature>
<evidence type="ECO:0000259" key="2">
    <source>
        <dbReference type="PROSITE" id="PS50850"/>
    </source>
</evidence>
<dbReference type="GO" id="GO:0022857">
    <property type="term" value="F:transmembrane transporter activity"/>
    <property type="evidence" value="ECO:0007669"/>
    <property type="project" value="InterPro"/>
</dbReference>
<evidence type="ECO:0000313" key="4">
    <source>
        <dbReference type="EMBL" id="BBG26233.1"/>
    </source>
</evidence>
<evidence type="ECO:0000313" key="5">
    <source>
        <dbReference type="Proteomes" id="UP000322983"/>
    </source>
</evidence>
<dbReference type="Proteomes" id="UP000325030">
    <property type="component" value="Chromosome"/>
</dbReference>
<dbReference type="Gene3D" id="1.20.1250.20">
    <property type="entry name" value="MFS general substrate transporter like domains"/>
    <property type="match status" value="2"/>
</dbReference>
<dbReference type="Pfam" id="PF07690">
    <property type="entry name" value="MFS_1"/>
    <property type="match status" value="1"/>
</dbReference>
<protein>
    <recommendedName>
        <fullName evidence="2">Major facilitator superfamily (MFS) profile domain-containing protein</fullName>
    </recommendedName>
</protein>
<feature type="transmembrane region" description="Helical" evidence="1">
    <location>
        <begin position="42"/>
        <end position="61"/>
    </location>
</feature>
<reference evidence="4 5" key="2">
    <citation type="journal article" date="2020" name="Int. J. Syst. Evol. Microbiol.">
        <title>Sulfuracidifex tepidarius gen. nov., sp. nov. and transfer of Sulfolobus metallicus Huber and Stetter 1992 to the genus Sulfuracidifex as Sulfuracidifex metallicus comb. nov.</title>
        <authorList>
            <person name="Itoh T."/>
            <person name="Miura T."/>
            <person name="Sakai H.D."/>
            <person name="Kato S."/>
            <person name="Ohkuma M."/>
            <person name="Takashina T."/>
        </authorList>
    </citation>
    <scope>NUCLEOTIDE SEQUENCE</scope>
    <source>
        <strain evidence="3 5">IC-006</strain>
        <strain evidence="4">IC-007</strain>
    </source>
</reference>
<dbReference type="OrthoDB" id="56622at2157"/>
<dbReference type="InterPro" id="IPR011701">
    <property type="entry name" value="MFS"/>
</dbReference>
<accession>A0A510DTT9</accession>
<feature type="transmembrane region" description="Helical" evidence="1">
    <location>
        <begin position="135"/>
        <end position="158"/>
    </location>
</feature>
<sequence>MDRDLNVLLITRALRTFGMSYLSFLLPIYLRSLKFSYAEIGIYVLLTTLSSSVLVIVSGFLGDLWSKKYTLVLMSGLPVVAYALLVSGLPSLVFLSSLFGITMGGGGGGAGGGPVAPLTSSMIAERSSGSIRTKVYSFMMVASTITGVAGSVLSSAVISFVRDYFVVLFALSLILDLVSTVLVLLIREKREKAKEMKEEKKVIPRRSLTTILKVSFAGGAGSLGLGLVIPFIPLYMKHLGASDLMVSEAYDVSYAAIAFVTFFSYRIESALGSLNGIVVLRGLGSALLIAIPLFPSFLYVALIYVVRTALYQAALPMRQNMTMDLYDEKERSRGASISGLFRRLPYGVGSSLGSLVIAQGLYLLDFFGAGIVSLLDPVLYYYFFKKREKKEQEEAKASR</sequence>
<keyword evidence="1" id="KW-1133">Transmembrane helix</keyword>
<reference evidence="6" key="1">
    <citation type="submission" date="2018-09" db="EMBL/GenBank/DDBJ databases">
        <title>Complete Genome Sequencing of Sulfolobus sp. JCM 16834.</title>
        <authorList>
            <person name="Kato S."/>
            <person name="Itoh T."/>
            <person name="Ohkuma M."/>
        </authorList>
    </citation>
    <scope>NUCLEOTIDE SEQUENCE [LARGE SCALE GENOMIC DNA]</scope>
    <source>
        <strain evidence="6">IC-007</strain>
    </source>
</reference>
<dbReference type="GeneID" id="41717144"/>
<proteinExistence type="predicted"/>
<organism evidence="4 6">
    <name type="scientific">Sulfuracidifex tepidarius</name>
    <dbReference type="NCBI Taxonomy" id="1294262"/>
    <lineage>
        <taxon>Archaea</taxon>
        <taxon>Thermoproteota</taxon>
        <taxon>Thermoprotei</taxon>
        <taxon>Sulfolobales</taxon>
        <taxon>Sulfolobaceae</taxon>
        <taxon>Sulfuracidifex</taxon>
    </lineage>
</organism>
<keyword evidence="1" id="KW-0812">Transmembrane</keyword>
<keyword evidence="5" id="KW-1185">Reference proteome</keyword>
<keyword evidence="1" id="KW-0472">Membrane</keyword>
<evidence type="ECO:0000256" key="1">
    <source>
        <dbReference type="SAM" id="Phobius"/>
    </source>
</evidence>
<dbReference type="SUPFAM" id="SSF103473">
    <property type="entry name" value="MFS general substrate transporter"/>
    <property type="match status" value="1"/>
</dbReference>
<dbReference type="PROSITE" id="PS50850">
    <property type="entry name" value="MFS"/>
    <property type="match status" value="1"/>
</dbReference>
<feature type="transmembrane region" description="Helical" evidence="1">
    <location>
        <begin position="252"/>
        <end position="274"/>
    </location>
</feature>
<dbReference type="Proteomes" id="UP000322983">
    <property type="component" value="Chromosome"/>
</dbReference>
<dbReference type="EMBL" id="AP018930">
    <property type="protein sequence ID" value="BBG26233.1"/>
    <property type="molecule type" value="Genomic_DNA"/>
</dbReference>
<dbReference type="PANTHER" id="PTHR23520:SF5">
    <property type="entry name" value="TRANSPORTER, PUTATIVE (AFU_ORTHOLOGUE AFUA_3G04000)-RELATED"/>
    <property type="match status" value="1"/>
</dbReference>
<feature type="transmembrane region" description="Helical" evidence="1">
    <location>
        <begin position="164"/>
        <end position="186"/>
    </location>
</feature>